<evidence type="ECO:0000256" key="3">
    <source>
        <dbReference type="SAM" id="MobiDB-lite"/>
    </source>
</evidence>
<dbReference type="PANTHER" id="PTHR33400:SF9">
    <property type="entry name" value="C3H1-TYPE DOMAIN-CONTAINING PROTEIN"/>
    <property type="match status" value="1"/>
</dbReference>
<keyword evidence="6" id="KW-1185">Reference proteome</keyword>
<organism evidence="5 6">
    <name type="scientific">Quercus rubra</name>
    <name type="common">Northern red oak</name>
    <name type="synonym">Quercus borealis</name>
    <dbReference type="NCBI Taxonomy" id="3512"/>
    <lineage>
        <taxon>Eukaryota</taxon>
        <taxon>Viridiplantae</taxon>
        <taxon>Streptophyta</taxon>
        <taxon>Embryophyta</taxon>
        <taxon>Tracheophyta</taxon>
        <taxon>Spermatophyta</taxon>
        <taxon>Magnoliopsida</taxon>
        <taxon>eudicotyledons</taxon>
        <taxon>Gunneridae</taxon>
        <taxon>Pentapetalae</taxon>
        <taxon>rosids</taxon>
        <taxon>fabids</taxon>
        <taxon>Fagales</taxon>
        <taxon>Fagaceae</taxon>
        <taxon>Quercus</taxon>
    </lineage>
</organism>
<evidence type="ECO:0000313" key="6">
    <source>
        <dbReference type="Proteomes" id="UP001324115"/>
    </source>
</evidence>
<name>A0AAN7F3P3_QUERU</name>
<dbReference type="InterPro" id="IPR000571">
    <property type="entry name" value="Znf_CCCH"/>
</dbReference>
<feature type="domain" description="C3H1-type" evidence="4">
    <location>
        <begin position="493"/>
        <end position="521"/>
    </location>
</feature>
<sequence>MERSRKSNKVSWAPGLELCQAFGIHWVMPGSMAGLLSCWHQWLGKHNSDIWNLVPGCLMWIVWLEQNRCSFEDNEKTLDELKIKLFSSEDCPAKVGLKYQDHLQVKTSWMLHSNAIESNDLPPGFEGCPESNLKKELLHIPQIKWKCPSKFVMSCNWQVVAGEESTEVEAEKLREIRVLEAVYPRLSATPPSPSVSLNIENEHYDDSLTPLVPITPIEEESPSDLTVPMNNPVCSQPMALPQKLSASGTINTPKSSSPDAPSTEKPALEILPSVGADMIATIMKSNQQGSLIDTDLLIKILSDPKMVQKLINDPQPPVIPVSALGNIVSATSNTVIAPVNIVSAPTTDTGTTPMSVPRPSTPLFHMSSVSKPEIQRPCVPNGMKHVTSSVPLSCSEPNLGISTTPANGKLYAVTNQVRPTLNALSTKPITTSISTTFMVKEAQPIKDANYYKNLIRQHGGEKQTQEPIHAQNGHNHFQDLKLVQNIKHGELKAKNQKPCVYFNSQKGCRNGNKCPYKHDMWRSGGVLDAQSTKRMRLSGEITGRI</sequence>
<keyword evidence="2" id="KW-0862">Zinc</keyword>
<evidence type="ECO:0000313" key="5">
    <source>
        <dbReference type="EMBL" id="KAK4585258.1"/>
    </source>
</evidence>
<keyword evidence="2" id="KW-0479">Metal-binding</keyword>
<gene>
    <name evidence="5" type="ORF">RGQ29_022783</name>
</gene>
<evidence type="ECO:0000259" key="4">
    <source>
        <dbReference type="PROSITE" id="PS50103"/>
    </source>
</evidence>
<reference evidence="5 6" key="1">
    <citation type="journal article" date="2023" name="G3 (Bethesda)">
        <title>A haplotype-resolved chromosome-scale genome for Quercus rubra L. provides insights into the genetics of adaptive traits for red oak species.</title>
        <authorList>
            <person name="Kapoor B."/>
            <person name="Jenkins J."/>
            <person name="Schmutz J."/>
            <person name="Zhebentyayeva T."/>
            <person name="Kuelheim C."/>
            <person name="Coggeshall M."/>
            <person name="Heim C."/>
            <person name="Lasky J.R."/>
            <person name="Leites L."/>
            <person name="Islam-Faridi N."/>
            <person name="Romero-Severson J."/>
            <person name="DeLeo V.L."/>
            <person name="Lucas S.M."/>
            <person name="Lazic D."/>
            <person name="Gailing O."/>
            <person name="Carlson J."/>
            <person name="Staton M."/>
        </authorList>
    </citation>
    <scope>NUCLEOTIDE SEQUENCE [LARGE SCALE GENOMIC DNA]</scope>
    <source>
        <strain evidence="5">Pseudo-F2</strain>
    </source>
</reference>
<dbReference type="GO" id="GO:0008270">
    <property type="term" value="F:zinc ion binding"/>
    <property type="evidence" value="ECO:0007669"/>
    <property type="project" value="UniProtKB-KW"/>
</dbReference>
<feature type="zinc finger region" description="C3H1-type" evidence="2">
    <location>
        <begin position="493"/>
        <end position="521"/>
    </location>
</feature>
<proteinExistence type="predicted"/>
<dbReference type="EMBL" id="JAXUIC010000006">
    <property type="protein sequence ID" value="KAK4585258.1"/>
    <property type="molecule type" value="Genomic_DNA"/>
</dbReference>
<feature type="compositionally biased region" description="Polar residues" evidence="3">
    <location>
        <begin position="245"/>
        <end position="260"/>
    </location>
</feature>
<dbReference type="GO" id="GO:0003677">
    <property type="term" value="F:DNA binding"/>
    <property type="evidence" value="ECO:0007669"/>
    <property type="project" value="UniProtKB-KW"/>
</dbReference>
<comment type="caution">
    <text evidence="5">The sequence shown here is derived from an EMBL/GenBank/DDBJ whole genome shotgun (WGS) entry which is preliminary data.</text>
</comment>
<dbReference type="PANTHER" id="PTHR33400">
    <property type="entry name" value="ZINC FINGER CCCH DOMAIN-CONTAINING PROTEIN 6-RELATED"/>
    <property type="match status" value="1"/>
</dbReference>
<evidence type="ECO:0000256" key="2">
    <source>
        <dbReference type="PROSITE-ProRule" id="PRU00723"/>
    </source>
</evidence>
<keyword evidence="1" id="KW-0238">DNA-binding</keyword>
<protein>
    <recommendedName>
        <fullName evidence="4">C3H1-type domain-containing protein</fullName>
    </recommendedName>
</protein>
<evidence type="ECO:0000256" key="1">
    <source>
        <dbReference type="ARBA" id="ARBA00023125"/>
    </source>
</evidence>
<dbReference type="PROSITE" id="PS50103">
    <property type="entry name" value="ZF_C3H1"/>
    <property type="match status" value="1"/>
</dbReference>
<dbReference type="Proteomes" id="UP001324115">
    <property type="component" value="Unassembled WGS sequence"/>
</dbReference>
<feature type="region of interest" description="Disordered" evidence="3">
    <location>
        <begin position="245"/>
        <end position="265"/>
    </location>
</feature>
<keyword evidence="2" id="KW-0863">Zinc-finger</keyword>
<accession>A0AAN7F3P3</accession>
<dbReference type="AlphaFoldDB" id="A0AAN7F3P3"/>